<dbReference type="RefSeq" id="WP_154515583.1">
    <property type="nucleotide sequence ID" value="NZ_VUMT01000001.1"/>
</dbReference>
<dbReference type="InterPro" id="IPR022398">
    <property type="entry name" value="Peptidase_S8_His-AS"/>
</dbReference>
<dbReference type="PANTHER" id="PTHR43806">
    <property type="entry name" value="PEPTIDASE S8"/>
    <property type="match status" value="1"/>
</dbReference>
<gene>
    <name evidence="9" type="ORF">FYJ58_00415</name>
</gene>
<keyword evidence="3 6" id="KW-0378">Hydrolase</keyword>
<dbReference type="Gene3D" id="3.40.50.200">
    <property type="entry name" value="Peptidase S8/S53 domain"/>
    <property type="match status" value="1"/>
</dbReference>
<evidence type="ECO:0000256" key="2">
    <source>
        <dbReference type="ARBA" id="ARBA00022670"/>
    </source>
</evidence>
<dbReference type="PANTHER" id="PTHR43806:SF65">
    <property type="entry name" value="SERINE PROTEASE APRX"/>
    <property type="match status" value="1"/>
</dbReference>
<dbReference type="PRINTS" id="PR00723">
    <property type="entry name" value="SUBTILISIN"/>
</dbReference>
<keyword evidence="2 6" id="KW-0645">Protease</keyword>
<feature type="active site" description="Charge relay system" evidence="5 6">
    <location>
        <position position="29"/>
    </location>
</feature>
<organism evidence="9 10">
    <name type="scientific">Velocimicrobium porci</name>
    <dbReference type="NCBI Taxonomy" id="2606634"/>
    <lineage>
        <taxon>Bacteria</taxon>
        <taxon>Bacillati</taxon>
        <taxon>Bacillota</taxon>
        <taxon>Clostridia</taxon>
        <taxon>Lachnospirales</taxon>
        <taxon>Lachnospiraceae</taxon>
        <taxon>Velocimicrobium</taxon>
    </lineage>
</organism>
<sequence length="301" mass="32559">MNRVARLIDLSWAHKNQFLGQDIGIAVVDTGIANHIDFFYNHQSRIVAFKDVINGRKENYDDNGHGSHVSGILGGSGEASDGRYVGIAPRCHLIGVKVLDYKGNGNISDVLEGMDWIIANRKKYNIRIMNISVGTGSDKEIDENSLLVQGVNKVWDSGIIVLAAAGNNGPNPKSIGAPGNSRKIITVGASDDDVLVEIAGNRRKDYSSRGPTQECIVKPEIIAPGTNIVSCMNNRVGYAVKSGTSMATPVVAGAVALLLSKHPNMTPREVKIRLKNRAVDVGYEFEKQGWGMINVRNLLLD</sequence>
<evidence type="ECO:0000256" key="7">
    <source>
        <dbReference type="RuleBase" id="RU003355"/>
    </source>
</evidence>
<evidence type="ECO:0000259" key="8">
    <source>
        <dbReference type="Pfam" id="PF00082"/>
    </source>
</evidence>
<keyword evidence="4 6" id="KW-0720">Serine protease</keyword>
<dbReference type="InterPro" id="IPR015500">
    <property type="entry name" value="Peptidase_S8_subtilisin-rel"/>
</dbReference>
<dbReference type="PROSITE" id="PS00136">
    <property type="entry name" value="SUBTILASE_ASP"/>
    <property type="match status" value="1"/>
</dbReference>
<comment type="caution">
    <text evidence="9">The sequence shown here is derived from an EMBL/GenBank/DDBJ whole genome shotgun (WGS) entry which is preliminary data.</text>
</comment>
<evidence type="ECO:0000256" key="6">
    <source>
        <dbReference type="PROSITE-ProRule" id="PRU01240"/>
    </source>
</evidence>
<dbReference type="InterPro" id="IPR023827">
    <property type="entry name" value="Peptidase_S8_Asp-AS"/>
</dbReference>
<feature type="active site" description="Charge relay system" evidence="5 6">
    <location>
        <position position="245"/>
    </location>
</feature>
<feature type="domain" description="Peptidase S8/S53" evidence="8">
    <location>
        <begin position="20"/>
        <end position="291"/>
    </location>
</feature>
<feature type="active site" description="Charge relay system" evidence="5 6">
    <location>
        <position position="65"/>
    </location>
</feature>
<dbReference type="GO" id="GO:0004252">
    <property type="term" value="F:serine-type endopeptidase activity"/>
    <property type="evidence" value="ECO:0007669"/>
    <property type="project" value="UniProtKB-UniRule"/>
</dbReference>
<evidence type="ECO:0000313" key="10">
    <source>
        <dbReference type="Proteomes" id="UP000482209"/>
    </source>
</evidence>
<dbReference type="PROSITE" id="PS51892">
    <property type="entry name" value="SUBTILASE"/>
    <property type="match status" value="1"/>
</dbReference>
<evidence type="ECO:0000256" key="5">
    <source>
        <dbReference type="PIRSR" id="PIRSR615500-1"/>
    </source>
</evidence>
<dbReference type="PROSITE" id="PS00138">
    <property type="entry name" value="SUBTILASE_SER"/>
    <property type="match status" value="1"/>
</dbReference>
<keyword evidence="10" id="KW-1185">Reference proteome</keyword>
<dbReference type="GO" id="GO:0006508">
    <property type="term" value="P:proteolysis"/>
    <property type="evidence" value="ECO:0007669"/>
    <property type="project" value="UniProtKB-KW"/>
</dbReference>
<dbReference type="PROSITE" id="PS00137">
    <property type="entry name" value="SUBTILASE_HIS"/>
    <property type="match status" value="1"/>
</dbReference>
<proteinExistence type="inferred from homology"/>
<dbReference type="EMBL" id="VUMT01000001">
    <property type="protein sequence ID" value="MSS62357.1"/>
    <property type="molecule type" value="Genomic_DNA"/>
</dbReference>
<dbReference type="InterPro" id="IPR036852">
    <property type="entry name" value="Peptidase_S8/S53_dom_sf"/>
</dbReference>
<evidence type="ECO:0000256" key="1">
    <source>
        <dbReference type="ARBA" id="ARBA00011073"/>
    </source>
</evidence>
<dbReference type="CDD" id="cd07487">
    <property type="entry name" value="Peptidases_S8_1"/>
    <property type="match status" value="1"/>
</dbReference>
<evidence type="ECO:0000256" key="4">
    <source>
        <dbReference type="ARBA" id="ARBA00022825"/>
    </source>
</evidence>
<evidence type="ECO:0000256" key="3">
    <source>
        <dbReference type="ARBA" id="ARBA00022801"/>
    </source>
</evidence>
<dbReference type="InterPro" id="IPR023828">
    <property type="entry name" value="Peptidase_S8_Ser-AS"/>
</dbReference>
<protein>
    <submittedName>
        <fullName evidence="9">S8 family peptidase</fullName>
    </submittedName>
</protein>
<dbReference type="Proteomes" id="UP000482209">
    <property type="component" value="Unassembled WGS sequence"/>
</dbReference>
<dbReference type="Pfam" id="PF00082">
    <property type="entry name" value="Peptidase_S8"/>
    <property type="match status" value="1"/>
</dbReference>
<dbReference type="SUPFAM" id="SSF52743">
    <property type="entry name" value="Subtilisin-like"/>
    <property type="match status" value="1"/>
</dbReference>
<dbReference type="InterPro" id="IPR000209">
    <property type="entry name" value="Peptidase_S8/S53_dom"/>
</dbReference>
<name>A0A6L5XV31_9FIRM</name>
<dbReference type="InterPro" id="IPR050131">
    <property type="entry name" value="Peptidase_S8_subtilisin-like"/>
</dbReference>
<reference evidence="9 10" key="1">
    <citation type="submission" date="2019-08" db="EMBL/GenBank/DDBJ databases">
        <title>In-depth cultivation of the pig gut microbiome towards novel bacterial diversity and tailored functional studies.</title>
        <authorList>
            <person name="Wylensek D."/>
            <person name="Hitch T.C.A."/>
            <person name="Clavel T."/>
        </authorList>
    </citation>
    <scope>NUCLEOTIDE SEQUENCE [LARGE SCALE GENOMIC DNA]</scope>
    <source>
        <strain evidence="9 10">WCA-693-APC-MOT-I</strain>
    </source>
</reference>
<accession>A0A6L5XV31</accession>
<evidence type="ECO:0000313" key="9">
    <source>
        <dbReference type="EMBL" id="MSS62357.1"/>
    </source>
</evidence>
<dbReference type="AlphaFoldDB" id="A0A6L5XV31"/>
<comment type="similarity">
    <text evidence="1 6 7">Belongs to the peptidase S8 family.</text>
</comment>